<proteinExistence type="predicted"/>
<dbReference type="GO" id="GO:0016020">
    <property type="term" value="C:membrane"/>
    <property type="evidence" value="ECO:0007669"/>
    <property type="project" value="UniProtKB-SubCell"/>
</dbReference>
<feature type="chain" id="PRO_5012350043" description="G-protein coupled receptors family 3 profile domain-containing protein" evidence="6">
    <location>
        <begin position="25"/>
        <end position="854"/>
    </location>
</feature>
<evidence type="ECO:0000256" key="5">
    <source>
        <dbReference type="SAM" id="Phobius"/>
    </source>
</evidence>
<evidence type="ECO:0000259" key="7">
    <source>
        <dbReference type="PROSITE" id="PS50259"/>
    </source>
</evidence>
<evidence type="ECO:0000256" key="2">
    <source>
        <dbReference type="ARBA" id="ARBA00022692"/>
    </source>
</evidence>
<evidence type="ECO:0000313" key="8">
    <source>
        <dbReference type="EMBL" id="ORY23171.1"/>
    </source>
</evidence>
<feature type="transmembrane region" description="Helical" evidence="5">
    <location>
        <begin position="586"/>
        <end position="608"/>
    </location>
</feature>
<keyword evidence="6" id="KW-0732">Signal</keyword>
<keyword evidence="3 5" id="KW-1133">Transmembrane helix</keyword>
<dbReference type="InterPro" id="IPR017978">
    <property type="entry name" value="GPCR_3_C"/>
</dbReference>
<dbReference type="Pfam" id="PF00003">
    <property type="entry name" value="7tm_3"/>
    <property type="match status" value="1"/>
</dbReference>
<comment type="caution">
    <text evidence="8">The sequence shown here is derived from an EMBL/GenBank/DDBJ whole genome shotgun (WGS) entry which is preliminary data.</text>
</comment>
<dbReference type="EMBL" id="MCOG01000237">
    <property type="protein sequence ID" value="ORY23171.1"/>
    <property type="molecule type" value="Genomic_DNA"/>
</dbReference>
<name>A0A1Y2AKU9_9FUNG</name>
<gene>
    <name evidence="8" type="ORF">LY90DRAFT_675619</name>
</gene>
<evidence type="ECO:0000256" key="3">
    <source>
        <dbReference type="ARBA" id="ARBA00022989"/>
    </source>
</evidence>
<keyword evidence="9" id="KW-1185">Reference proteome</keyword>
<feature type="transmembrane region" description="Helical" evidence="5">
    <location>
        <begin position="710"/>
        <end position="731"/>
    </location>
</feature>
<protein>
    <recommendedName>
        <fullName evidence="7">G-protein coupled receptors family 3 profile domain-containing protein</fullName>
    </recommendedName>
</protein>
<feature type="signal peptide" evidence="6">
    <location>
        <begin position="1"/>
        <end position="24"/>
    </location>
</feature>
<dbReference type="Proteomes" id="UP000193920">
    <property type="component" value="Unassembled WGS sequence"/>
</dbReference>
<feature type="transmembrane region" description="Helical" evidence="5">
    <location>
        <begin position="554"/>
        <end position="574"/>
    </location>
</feature>
<evidence type="ECO:0000256" key="4">
    <source>
        <dbReference type="ARBA" id="ARBA00023136"/>
    </source>
</evidence>
<feature type="transmembrane region" description="Helical" evidence="5">
    <location>
        <begin position="628"/>
        <end position="650"/>
    </location>
</feature>
<reference evidence="8 9" key="1">
    <citation type="submission" date="2016-08" db="EMBL/GenBank/DDBJ databases">
        <title>A Parts List for Fungal Cellulosomes Revealed by Comparative Genomics.</title>
        <authorList>
            <consortium name="DOE Joint Genome Institute"/>
            <person name="Haitjema C.H."/>
            <person name="Gilmore S.P."/>
            <person name="Henske J.K."/>
            <person name="Solomon K.V."/>
            <person name="De Groot R."/>
            <person name="Kuo A."/>
            <person name="Mondo S.J."/>
            <person name="Salamov A.A."/>
            <person name="Labutti K."/>
            <person name="Zhao Z."/>
            <person name="Chiniquy J."/>
            <person name="Barry K."/>
            <person name="Brewer H.M."/>
            <person name="Purvine S.O."/>
            <person name="Wright A.T."/>
            <person name="Boxma B."/>
            <person name="Van Alen T."/>
            <person name="Hackstein J.H."/>
            <person name="Baker S.E."/>
            <person name="Grigoriev I.V."/>
            <person name="O'Malley M.A."/>
        </authorList>
    </citation>
    <scope>NUCLEOTIDE SEQUENCE [LARGE SCALE GENOMIC DNA]</scope>
    <source>
        <strain evidence="8 9">G1</strain>
    </source>
</reference>
<comment type="subcellular location">
    <subcellularLocation>
        <location evidence="1">Membrane</location>
        <topology evidence="1">Multi-pass membrane protein</topology>
    </subcellularLocation>
</comment>
<dbReference type="AlphaFoldDB" id="A0A1Y2AKU9"/>
<feature type="transmembrane region" description="Helical" evidence="5">
    <location>
        <begin position="737"/>
        <end position="757"/>
    </location>
</feature>
<feature type="transmembrane region" description="Helical" evidence="5">
    <location>
        <begin position="515"/>
        <end position="534"/>
    </location>
</feature>
<accession>A0A1Y2AKU9</accession>
<feature type="domain" description="G-protein coupled receptors family 3 profile" evidence="7">
    <location>
        <begin position="524"/>
        <end position="758"/>
    </location>
</feature>
<evidence type="ECO:0000256" key="1">
    <source>
        <dbReference type="ARBA" id="ARBA00004141"/>
    </source>
</evidence>
<dbReference type="PROSITE" id="PS50259">
    <property type="entry name" value="G_PROTEIN_RECEP_F3_4"/>
    <property type="match status" value="1"/>
</dbReference>
<evidence type="ECO:0000256" key="6">
    <source>
        <dbReference type="SAM" id="SignalP"/>
    </source>
</evidence>
<evidence type="ECO:0000313" key="9">
    <source>
        <dbReference type="Proteomes" id="UP000193920"/>
    </source>
</evidence>
<organism evidence="8 9">
    <name type="scientific">Neocallimastix californiae</name>
    <dbReference type="NCBI Taxonomy" id="1754190"/>
    <lineage>
        <taxon>Eukaryota</taxon>
        <taxon>Fungi</taxon>
        <taxon>Fungi incertae sedis</taxon>
        <taxon>Chytridiomycota</taxon>
        <taxon>Chytridiomycota incertae sedis</taxon>
        <taxon>Neocallimastigomycetes</taxon>
        <taxon>Neocallimastigales</taxon>
        <taxon>Neocallimastigaceae</taxon>
        <taxon>Neocallimastix</taxon>
    </lineage>
</organism>
<sequence length="854" mass="100329">MKCLISPIIALLYIFLYASIKVNTYNPEKINVLISKPDIEEPESYLKRINSFVQQYVDKKRHENNKSITIPTLDIEFSYCDPVKTDGDSLLWTYNYYDLKRYVDLEFARNLNCTIRELKKQGDDSKFDLVVIQDRILYSDDTYIRNAIIEGSFYIRHFYDYLLTLDESEISNYTKHHDKELIKRARNPEKGLLGLPYEIDFNNLYYYDEAEYLKDIFLSGILSIALEDGSELTDLFFEYIRSQFGEPDPEKNFEYLNNFIQDKSKIINFYKSFRDYVIKFTGKDIESTLSTTHRQAFQSFVRKDKKLFKGKASYYSFLKDKIVYPFSMVNLSNNYGIVDGKYLSIVAYSEKYKKYSSDVMNYVLLLTSEDFQLARAASFGSIPTFNLKSKEFLNPINNETETPNANAENENDVTKNDEIIKFDNTDDHTTNIYSYCINNPDICKVYNNTKPVEIKKIFYKNKYSAGYLEIRITLPEILKQLLIEGDSNLIFERIPNYFDKGVLVEIQNKHSYKEILTFFLFTGINLVVVLILLFTMVKVYKNRKHPFLKAISPLFSNLTLLGLILKCLFPYYFFIVDSKLSCQMNFALNFFFSNLIFLPMLAIIFRIYYIYTNVSNVNFGKKLNDKRILIILSIILILEFIITFLISFAGNYDFSTYGVFLPYRSIWCFFTDYVTYMIIITFYCTILFFCMIIMLIKIHKISKKYGDIKFIFFIVILLFSTSIFDGSIYLLNGTDSFFFVLFIVYLICCVLSTYLLVGYRLNFIKNHPIKNGSYNGNSVNDDYFDNAINLVNFIPLIKDKNSINGFSFKSSNGKSKYDNKNNGTFYIIPEEEDPIDRNPNNYFFNRTLKMLNQK</sequence>
<dbReference type="GO" id="GO:0004930">
    <property type="term" value="F:G protein-coupled receptor activity"/>
    <property type="evidence" value="ECO:0007669"/>
    <property type="project" value="InterPro"/>
</dbReference>
<feature type="transmembrane region" description="Helical" evidence="5">
    <location>
        <begin position="673"/>
        <end position="698"/>
    </location>
</feature>
<keyword evidence="2 5" id="KW-0812">Transmembrane</keyword>
<keyword evidence="4 5" id="KW-0472">Membrane</keyword>